<organism evidence="1 2">
    <name type="scientific">Daphnia magna</name>
    <dbReference type="NCBI Taxonomy" id="35525"/>
    <lineage>
        <taxon>Eukaryota</taxon>
        <taxon>Metazoa</taxon>
        <taxon>Ecdysozoa</taxon>
        <taxon>Arthropoda</taxon>
        <taxon>Crustacea</taxon>
        <taxon>Branchiopoda</taxon>
        <taxon>Diplostraca</taxon>
        <taxon>Cladocera</taxon>
        <taxon>Anomopoda</taxon>
        <taxon>Daphniidae</taxon>
        <taxon>Daphnia</taxon>
    </lineage>
</organism>
<evidence type="ECO:0000313" key="1">
    <source>
        <dbReference type="EMBL" id="KZS08601.1"/>
    </source>
</evidence>
<keyword evidence="2" id="KW-1185">Reference proteome</keyword>
<reference evidence="1 2" key="1">
    <citation type="submission" date="2016-03" db="EMBL/GenBank/DDBJ databases">
        <title>EvidentialGene: Evidence-directed Construction of Genes on Genomes.</title>
        <authorList>
            <person name="Gilbert D.G."/>
            <person name="Choi J.-H."/>
            <person name="Mockaitis K."/>
            <person name="Colbourne J."/>
            <person name="Pfrender M."/>
        </authorList>
    </citation>
    <scope>NUCLEOTIDE SEQUENCE [LARGE SCALE GENOMIC DNA]</scope>
    <source>
        <strain evidence="1 2">Xinb3</strain>
        <tissue evidence="1">Complete organism</tissue>
    </source>
</reference>
<protein>
    <submittedName>
        <fullName evidence="1">Uncharacterized protein</fullName>
    </submittedName>
</protein>
<sequence>MQVKSLTIWWIMLLVGGSYMASGTVAAHRARHGGCNFRIVRDIMRRACAYHSSENSQLLGLDDLHPSVKRMSSNILDEVVDHHHHDHQSGGRVKKEIELLYIRRILKECCPNEGCPPLSKFCR</sequence>
<evidence type="ECO:0000313" key="2">
    <source>
        <dbReference type="Proteomes" id="UP000076858"/>
    </source>
</evidence>
<comment type="caution">
    <text evidence="1">The sequence shown here is derived from an EMBL/GenBank/DDBJ whole genome shotgun (WGS) entry which is preliminary data.</text>
</comment>
<gene>
    <name evidence="1" type="ORF">APZ42_027276</name>
</gene>
<dbReference type="OrthoDB" id="6335496at2759"/>
<name>A0A164RF56_9CRUS</name>
<dbReference type="EMBL" id="LRGB01002190">
    <property type="protein sequence ID" value="KZS08601.1"/>
    <property type="molecule type" value="Genomic_DNA"/>
</dbReference>
<proteinExistence type="predicted"/>
<accession>A0A164RF56</accession>
<dbReference type="AlphaFoldDB" id="A0A164RF56"/>
<dbReference type="Proteomes" id="UP000076858">
    <property type="component" value="Unassembled WGS sequence"/>
</dbReference>